<feature type="region of interest" description="Disordered" evidence="1">
    <location>
        <begin position="1085"/>
        <end position="1153"/>
    </location>
</feature>
<reference evidence="2" key="1">
    <citation type="submission" date="2016-11" db="EMBL/GenBank/DDBJ databases">
        <title>The genome sequence of Colletotrichum cuscutae.</title>
        <authorList>
            <person name="Baroncelli R."/>
        </authorList>
    </citation>
    <scope>NUCLEOTIDE SEQUENCE</scope>
    <source>
        <strain evidence="2">IMI 304802</strain>
    </source>
</reference>
<evidence type="ECO:0000313" key="3">
    <source>
        <dbReference type="Proteomes" id="UP001239213"/>
    </source>
</evidence>
<accession>A0AAI9XSL0</accession>
<organism evidence="2 3">
    <name type="scientific">Colletotrichum cuscutae</name>
    <dbReference type="NCBI Taxonomy" id="1209917"/>
    <lineage>
        <taxon>Eukaryota</taxon>
        <taxon>Fungi</taxon>
        <taxon>Dikarya</taxon>
        <taxon>Ascomycota</taxon>
        <taxon>Pezizomycotina</taxon>
        <taxon>Sordariomycetes</taxon>
        <taxon>Hypocreomycetidae</taxon>
        <taxon>Glomerellales</taxon>
        <taxon>Glomerellaceae</taxon>
        <taxon>Colletotrichum</taxon>
        <taxon>Colletotrichum acutatum species complex</taxon>
    </lineage>
</organism>
<name>A0AAI9XSL0_9PEZI</name>
<comment type="caution">
    <text evidence="2">The sequence shown here is derived from an EMBL/GenBank/DDBJ whole genome shotgun (WGS) entry which is preliminary data.</text>
</comment>
<feature type="region of interest" description="Disordered" evidence="1">
    <location>
        <begin position="399"/>
        <end position="427"/>
    </location>
</feature>
<dbReference type="Proteomes" id="UP001239213">
    <property type="component" value="Unassembled WGS sequence"/>
</dbReference>
<keyword evidence="3" id="KW-1185">Reference proteome</keyword>
<proteinExistence type="predicted"/>
<evidence type="ECO:0000313" key="2">
    <source>
        <dbReference type="EMBL" id="KAK1458859.1"/>
    </source>
</evidence>
<sequence>MTHHTHTYNPLAKFRQVNRLGLSVHHEQPATPADCGISPSPSRYERDLRPRDMRPRIKFRPSLKASLPSLAIFSRTAATFFFATGVIACQVNLCGCIGAMDKRIMVDHKKRPYSISKGRGSQRRYYLCPGQQIAAFPDQGSPQNVLAPSDTIHVTPPGVLEECHGHLVRMTHGPYQGVGVNCPRNKPQIRSRLTEETRQLFDTELHTKRIFFLGLNLLLLVDKPEKTPPSGFEVVEGCDTKLTLRSAPSDGFLWVHCLAYAHTLPRRRGMNMHTVTSSGGFIPASESVSSVIFRRCRPYCKCISILDVLTSFSYRLLLMTHPRTPTGSAQDDDEGSSLSYQGKIRADMNSSHLSCSSTPRVIYQTVRLVITDTGSTVYLHGGQQRNCGQPAFANIRAGKREEGSRTPFPSERGAPTAPKPPDPHGLMSSRRVALQEFQLDKFLVTCWHSSPLALNNRSRDGREHGSFNLPGIEAVLGIFSATTPPWLIRLGAAKDTHGMTLMEGYIDSQFHIRMIHTPTRPRMVVWVESTFRRISCKPVAVFHTDDTTLLSEFPHSISALRTACMYGSVMSCKAPELMRHRQFGSTRTEDELSSFPSWIVSNGFWTLSTSGKNQDKEKSVPHGGNQGQTLAQLYEVLLKSLAGSWNPWTSMTYGCDLFQPSFLPLSLVVTPGREFFSRLDPTIDSDSSVHIEALFRRERVTQHGSGTFFQAVFSPSSTVLEADWRSSRCDSGVLLFPNSTLHAISSPVRLLRCTQDHHQPFPLSPPAPQPRVVLTMITGECLPDSSCYTGRYSSSEDGFEGYSGLPRGTSLVLELIQTPTLTRVARVLRHGCTLCLHGTGVVGYWEAVYFDENRCKYVFRVKVGLGPWKASHEGKQYPASVMANTGCPSSKGSPLIQYIPHFEGNAEAREIKCGTFHVVAMRLSDRRGAALDTESRIDRRRTASRFEEATVVGDVLGGRRSGSGSVGYAVCGSSCTIRCGYPFPLRSFHTDLSSKWFRSCIPFRGDVLQDPDSSDIPALELFPVPSGHLSRDISKRYTRIGRATIGNGEHASEAHVSGETQKLDHEHKAGHTIVFREKLYDTASPYQKPAHRDGGGGRGAPGGAKSWLSHHPSPSATSDGKEGRGKRQAGRQKRAASKPERNEQPTHHPRVIQPLLTDVSSPLEHLPPSIGYAMGSHRYGGGLFDVVIINLNVVVGLFGWFDWILHLAFYGLLVLNEIRRMLHPRPLPPVSLTCNGSRIGGGKESRSIQVKLIPHDILHDPGASQLCKVEERNETSQLTCRNRDSGDEYSFIREQRKQRTFIVPRHTGKSGDIHWKGNLVQTGLVNHLISSKERGTKTEVNHHPASSCIRPALTTIHHNRNQQAHIYPLKSIPVGDGSWSTINMHAPMPTRRQAYRVSEFDHTVAISVRVRAASSVSLDQSVNISQDAVCDTYDSISIASVGTPKAPTDTHRFRPRDDLKIFDHEERERAMSICYCYSRTGQESSQNNEKKLQTIKSSWKTNTDLLPTNHQTRYFTHDNHCIRMPHRTPGSLSSHDFIMTYALQLVQRFEKMSSNSKYQKLCIRYQKPITILHMTKTEMPTCFNAKKKNGLCKVDTRLTAHGTILQSLLRMIGISEPVHDAYHSLTHENLHKRRQLMTILLPRRLRTSSLPSGGGGRTSRWAERTDLADTDVFLDLKNSNITKLKRKVSSISDLCSRNQLEIDTRLLHWSNRNKHILKKKKKKGQQRCEKLGTNNAAGRRDPVGTGDFGNGPRTYIRPTCVDSSGESVSKPRGFNRQRGRAETKVFTVILQLLAEEALRVVCFFTLTPTYSSVPLGARNVEFRWKKRGWSRPGSGVAFESERGWSQQSMQLKIEGRVGGDFADLARGYRPPRHSIGLYFHHLIDAVRHPGISSQKSHANIKFQFPKSLWLWSSKYAQRPGGSYFGIPGGFDIYLQDFLQEGRFTLLSWPSNLIPACQRTELEASKTGISSSGCGGGGGGTVENTTYEGCRIVDVVNRVGFLSGCIMSKPWSWAKSGPRLVIVVGCLSKFCHVEGIKSKLEKGNTSELLTLAWATFDHNTPDLCVISKGCRIVGVVRVWLKVKMICRREHFAPTSHGEARKGGWGWVPGRGIWSVFIRRNDGVDFDLVFCSSCSLCGWGWPLLCSWKLSCCSGFATRERFSIWKLQSANCEGDLPTAVCLSHTLCLGVAGVRLSRLLAPGTFSHLSPTSSIPSHPINL</sequence>
<evidence type="ECO:0000256" key="1">
    <source>
        <dbReference type="SAM" id="MobiDB-lite"/>
    </source>
</evidence>
<feature type="region of interest" description="Disordered" evidence="1">
    <location>
        <begin position="1044"/>
        <end position="1066"/>
    </location>
</feature>
<gene>
    <name evidence="2" type="ORF">CCUS01_09113</name>
</gene>
<feature type="compositionally biased region" description="Basic and acidic residues" evidence="1">
    <location>
        <begin position="1137"/>
        <end position="1146"/>
    </location>
</feature>
<feature type="compositionally biased region" description="Basic residues" evidence="1">
    <location>
        <begin position="1126"/>
        <end position="1136"/>
    </location>
</feature>
<dbReference type="EMBL" id="MPDP01000275">
    <property type="protein sequence ID" value="KAK1458859.1"/>
    <property type="molecule type" value="Genomic_DNA"/>
</dbReference>
<feature type="region of interest" description="Disordered" evidence="1">
    <location>
        <begin position="28"/>
        <end position="47"/>
    </location>
</feature>
<protein>
    <submittedName>
        <fullName evidence="2">Uncharacterized protein</fullName>
    </submittedName>
</protein>